<reference evidence="10" key="1">
    <citation type="journal article" date="2019" name="Int. J. Syst. Evol. Microbiol.">
        <title>The Global Catalogue of Microorganisms (GCM) 10K type strain sequencing project: providing services to taxonomists for standard genome sequencing and annotation.</title>
        <authorList>
            <consortium name="The Broad Institute Genomics Platform"/>
            <consortium name="The Broad Institute Genome Sequencing Center for Infectious Disease"/>
            <person name="Wu L."/>
            <person name="Ma J."/>
        </authorList>
    </citation>
    <scope>NUCLEOTIDE SEQUENCE [LARGE SCALE GENOMIC DNA]</scope>
    <source>
        <strain evidence="10">JCM 19129</strain>
    </source>
</reference>
<evidence type="ECO:0000256" key="7">
    <source>
        <dbReference type="ARBA" id="ARBA00023136"/>
    </source>
</evidence>
<dbReference type="RefSeq" id="WP_345476423.1">
    <property type="nucleotide sequence ID" value="NZ_BAABLW010000002.1"/>
</dbReference>
<sequence length="365" mass="38306">MSTPSTESTAALAAGGGPLIHFSNVTRTFTTGKSSSVTAVDDVSFTVNRGEVYGVIGFSGAGKSTLIRLVNGLEKPTSGTITVLGQQISGMPESKLRHVRSRIGMVFQQFNLFTSRTVAGNVAYPLKVAGWKKEEREARVAELLEFVGLADKAKAYPEQLSGGQKQRVGIARALAAEPDILLADESTSALDPSTTEEVLRLLRRANEELGITIVAITHEMEVIRAIADRVAVMDKGRIVEEGPVYDVFSNPRSGAEASFVGSALKDRPTDADLARIRKSTSGRLITVSLRDSAAVGAVLGRAAALGVSFEIVHGGMNTTKNAAFGLLTISVEGDDAAVAGFLAELRSAGDGQEISTGATGEEAAR</sequence>
<evidence type="ECO:0000256" key="4">
    <source>
        <dbReference type="ARBA" id="ARBA00022840"/>
    </source>
</evidence>
<dbReference type="InterPro" id="IPR018449">
    <property type="entry name" value="NIL_domain"/>
</dbReference>
<comment type="caution">
    <text evidence="9">The sequence shown here is derived from an EMBL/GenBank/DDBJ whole genome shotgun (WGS) entry which is preliminary data.</text>
</comment>
<dbReference type="InterPro" id="IPR041701">
    <property type="entry name" value="MetN_ABC"/>
</dbReference>
<keyword evidence="4 9" id="KW-0067">ATP-binding</keyword>
<gene>
    <name evidence="9" type="ORF">GCM10025790_04000</name>
</gene>
<proteinExistence type="predicted"/>
<dbReference type="InterPro" id="IPR003439">
    <property type="entry name" value="ABC_transporter-like_ATP-bd"/>
</dbReference>
<evidence type="ECO:0000256" key="3">
    <source>
        <dbReference type="ARBA" id="ARBA00022741"/>
    </source>
</evidence>
<evidence type="ECO:0000256" key="6">
    <source>
        <dbReference type="ARBA" id="ARBA00022970"/>
    </source>
</evidence>
<evidence type="ECO:0000256" key="2">
    <source>
        <dbReference type="ARBA" id="ARBA00022475"/>
    </source>
</evidence>
<dbReference type="CDD" id="cd03258">
    <property type="entry name" value="ABC_MetN_methionine_transporter"/>
    <property type="match status" value="1"/>
</dbReference>
<evidence type="ECO:0000256" key="1">
    <source>
        <dbReference type="ARBA" id="ARBA00022448"/>
    </source>
</evidence>
<dbReference type="SMART" id="SM00382">
    <property type="entry name" value="AAA"/>
    <property type="match status" value="1"/>
</dbReference>
<dbReference type="Proteomes" id="UP001500368">
    <property type="component" value="Unassembled WGS sequence"/>
</dbReference>
<dbReference type="PANTHER" id="PTHR43166">
    <property type="entry name" value="AMINO ACID IMPORT ATP-BINDING PROTEIN"/>
    <property type="match status" value="1"/>
</dbReference>
<keyword evidence="3" id="KW-0547">Nucleotide-binding</keyword>
<dbReference type="EMBL" id="BAABLW010000002">
    <property type="protein sequence ID" value="GAA4912591.1"/>
    <property type="molecule type" value="Genomic_DNA"/>
</dbReference>
<dbReference type="Gene3D" id="3.30.70.260">
    <property type="match status" value="1"/>
</dbReference>
<dbReference type="InterPro" id="IPR027417">
    <property type="entry name" value="P-loop_NTPase"/>
</dbReference>
<dbReference type="InterPro" id="IPR050086">
    <property type="entry name" value="MetN_ABC_transporter-like"/>
</dbReference>
<dbReference type="Pfam" id="PF09383">
    <property type="entry name" value="NIL"/>
    <property type="match status" value="1"/>
</dbReference>
<keyword evidence="2" id="KW-1003">Cell membrane</keyword>
<dbReference type="SUPFAM" id="SSF55021">
    <property type="entry name" value="ACT-like"/>
    <property type="match status" value="1"/>
</dbReference>
<dbReference type="Pfam" id="PF00005">
    <property type="entry name" value="ABC_tran"/>
    <property type="match status" value="1"/>
</dbReference>
<dbReference type="PROSITE" id="PS00211">
    <property type="entry name" value="ABC_TRANSPORTER_1"/>
    <property type="match status" value="1"/>
</dbReference>
<dbReference type="InterPro" id="IPR017871">
    <property type="entry name" value="ABC_transporter-like_CS"/>
</dbReference>
<organism evidence="9 10">
    <name type="scientific">Nesterenkonia rhizosphaerae</name>
    <dbReference type="NCBI Taxonomy" id="1348272"/>
    <lineage>
        <taxon>Bacteria</taxon>
        <taxon>Bacillati</taxon>
        <taxon>Actinomycetota</taxon>
        <taxon>Actinomycetes</taxon>
        <taxon>Micrococcales</taxon>
        <taxon>Micrococcaceae</taxon>
        <taxon>Nesterenkonia</taxon>
    </lineage>
</organism>
<accession>A0ABP9FQ32</accession>
<keyword evidence="7" id="KW-0472">Membrane</keyword>
<dbReference type="PROSITE" id="PS50893">
    <property type="entry name" value="ABC_TRANSPORTER_2"/>
    <property type="match status" value="1"/>
</dbReference>
<evidence type="ECO:0000259" key="8">
    <source>
        <dbReference type="PROSITE" id="PS50893"/>
    </source>
</evidence>
<keyword evidence="6" id="KW-0029">Amino-acid transport</keyword>
<keyword evidence="5" id="KW-1278">Translocase</keyword>
<dbReference type="Gene3D" id="3.40.50.300">
    <property type="entry name" value="P-loop containing nucleotide triphosphate hydrolases"/>
    <property type="match status" value="1"/>
</dbReference>
<protein>
    <submittedName>
        <fullName evidence="9">Methionine ABC transporter ATP-binding protein</fullName>
    </submittedName>
</protein>
<dbReference type="PANTHER" id="PTHR43166:SF30">
    <property type="entry name" value="METHIONINE IMPORT ATP-BINDING PROTEIN METN"/>
    <property type="match status" value="1"/>
</dbReference>
<keyword evidence="10" id="KW-1185">Reference proteome</keyword>
<dbReference type="InterPro" id="IPR045865">
    <property type="entry name" value="ACT-like_dom_sf"/>
</dbReference>
<evidence type="ECO:0000313" key="9">
    <source>
        <dbReference type="EMBL" id="GAA4912591.1"/>
    </source>
</evidence>
<name>A0ABP9FQ32_9MICC</name>
<dbReference type="SUPFAM" id="SSF52540">
    <property type="entry name" value="P-loop containing nucleoside triphosphate hydrolases"/>
    <property type="match status" value="1"/>
</dbReference>
<keyword evidence="1" id="KW-0813">Transport</keyword>
<evidence type="ECO:0000256" key="5">
    <source>
        <dbReference type="ARBA" id="ARBA00022967"/>
    </source>
</evidence>
<dbReference type="InterPro" id="IPR003593">
    <property type="entry name" value="AAA+_ATPase"/>
</dbReference>
<evidence type="ECO:0000313" key="10">
    <source>
        <dbReference type="Proteomes" id="UP001500368"/>
    </source>
</evidence>
<dbReference type="GO" id="GO:0005524">
    <property type="term" value="F:ATP binding"/>
    <property type="evidence" value="ECO:0007669"/>
    <property type="project" value="UniProtKB-KW"/>
</dbReference>
<feature type="domain" description="ABC transporter" evidence="8">
    <location>
        <begin position="20"/>
        <end position="260"/>
    </location>
</feature>
<dbReference type="SMART" id="SM00930">
    <property type="entry name" value="NIL"/>
    <property type="match status" value="1"/>
</dbReference>